<dbReference type="Gene3D" id="3.30.479.30">
    <property type="entry name" value="Band 7 domain"/>
    <property type="match status" value="1"/>
</dbReference>
<keyword evidence="4" id="KW-1185">Reference proteome</keyword>
<dbReference type="InterPro" id="IPR001107">
    <property type="entry name" value="Band_7"/>
</dbReference>
<evidence type="ECO:0000256" key="1">
    <source>
        <dbReference type="ARBA" id="ARBA00004167"/>
    </source>
</evidence>
<proteinExistence type="predicted"/>
<reference evidence="3 4" key="1">
    <citation type="submission" date="2021-03" db="EMBL/GenBank/DDBJ databases">
        <authorList>
            <person name="So Y."/>
        </authorList>
    </citation>
    <scope>NUCLEOTIDE SEQUENCE [LARGE SCALE GENOMIC DNA]</scope>
    <source>
        <strain evidence="3 4">PWR1</strain>
    </source>
</reference>
<evidence type="ECO:0000313" key="3">
    <source>
        <dbReference type="EMBL" id="MBP0462288.1"/>
    </source>
</evidence>
<dbReference type="Pfam" id="PF01145">
    <property type="entry name" value="Band_7"/>
    <property type="match status" value="1"/>
</dbReference>
<feature type="domain" description="Band 7" evidence="2">
    <location>
        <begin position="25"/>
        <end position="209"/>
    </location>
</feature>
<name>A0ABS4ALN8_9PROT</name>
<dbReference type="RefSeq" id="WP_209349675.1">
    <property type="nucleotide sequence ID" value="NZ_JAGIYZ010000001.1"/>
</dbReference>
<sequence length="350" mass="36593">MTTIRRLGPWTHARAEASAFLAIHRNGRLVRSGRGLSAWFLTAGGTSLVEVPADDRDNVVAVSAVTRDFQAVTAQGVVTWRAADPLLLGERLDFSVDPRTGFPNAEPVAQVGALIDGLVKAAVERHVGARDVATLLADGIGALQQAVEAALAATRQFEEIGVALAGVRLSDLSPSPELVRALRQPTLERLQQGADEATFARRAAAVEKEAAIAQNETRARIRLEEERAALIARERDNARARSEAEAEAARIAAESASETQAIGATAAAQARGVAADAEAAATRAIDGARLEAERARAEIARSMPDIVVIAEALRHGMASAKIGTLNLGPDIVAQLGDAFGAALAAPRKGA</sequence>
<organism evidence="3 4">
    <name type="scientific">Roseomonas nitratireducens</name>
    <dbReference type="NCBI Taxonomy" id="2820810"/>
    <lineage>
        <taxon>Bacteria</taxon>
        <taxon>Pseudomonadati</taxon>
        <taxon>Pseudomonadota</taxon>
        <taxon>Alphaproteobacteria</taxon>
        <taxon>Acetobacterales</taxon>
        <taxon>Roseomonadaceae</taxon>
        <taxon>Roseomonas</taxon>
    </lineage>
</organism>
<protein>
    <submittedName>
        <fullName evidence="3">SPFH domain-containing protein</fullName>
    </submittedName>
</protein>
<evidence type="ECO:0000259" key="2">
    <source>
        <dbReference type="Pfam" id="PF01145"/>
    </source>
</evidence>
<comment type="subcellular location">
    <subcellularLocation>
        <location evidence="1">Membrane</location>
        <topology evidence="1">Single-pass membrane protein</topology>
    </subcellularLocation>
</comment>
<dbReference type="Proteomes" id="UP000680815">
    <property type="component" value="Unassembled WGS sequence"/>
</dbReference>
<accession>A0ABS4ALN8</accession>
<evidence type="ECO:0000313" key="4">
    <source>
        <dbReference type="Proteomes" id="UP000680815"/>
    </source>
</evidence>
<gene>
    <name evidence="3" type="ORF">J5Y09_00055</name>
</gene>
<comment type="caution">
    <text evidence="3">The sequence shown here is derived from an EMBL/GenBank/DDBJ whole genome shotgun (WGS) entry which is preliminary data.</text>
</comment>
<dbReference type="InterPro" id="IPR036013">
    <property type="entry name" value="Band_7/SPFH_dom_sf"/>
</dbReference>
<dbReference type="EMBL" id="JAGIYZ010000001">
    <property type="protein sequence ID" value="MBP0462288.1"/>
    <property type="molecule type" value="Genomic_DNA"/>
</dbReference>